<sequence length="126" mass="14261">MLSLSLMAAEMCLYILDTKQIFCCSFGIPTRNLSNDICADSFFAFGRFFNDTPDTGFHEPCTHSWFIVGKSQTHSDCPEKADLKRLFSNPYPVCNMCLLDYLCYLVVWQSIVTGIIQGTAYSLLLE</sequence>
<evidence type="ECO:0000256" key="4">
    <source>
        <dbReference type="ARBA" id="ARBA00022989"/>
    </source>
</evidence>
<protein>
    <submittedName>
        <fullName evidence="6">Uncharacterized protein</fullName>
    </submittedName>
</protein>
<keyword evidence="3" id="KW-0479">Metal-binding</keyword>
<dbReference type="GO" id="GO:0046872">
    <property type="term" value="F:metal ion binding"/>
    <property type="evidence" value="ECO:0007669"/>
    <property type="project" value="UniProtKB-KW"/>
</dbReference>
<dbReference type="PANTHER" id="PTHR13407:SF0">
    <property type="entry name" value="FI05221P"/>
    <property type="match status" value="1"/>
</dbReference>
<reference evidence="6" key="1">
    <citation type="submission" date="2020-02" db="EMBL/GenBank/DDBJ databases">
        <authorList>
            <person name="Enbody D E."/>
            <person name="Pettersson E M."/>
        </authorList>
    </citation>
    <scope>NUCLEOTIDE SEQUENCE [LARGE SCALE GENOMIC DNA]</scope>
</reference>
<dbReference type="Ensembl" id="ENSCPVT00000026595.1">
    <property type="protein sequence ID" value="ENSCPVP00000024248.1"/>
    <property type="gene ID" value="ENSCPVG00000018029.1"/>
</dbReference>
<organism evidence="6 7">
    <name type="scientific">Geospiza parvula</name>
    <name type="common">Small tree-finch</name>
    <name type="synonym">Camarhynchus parvulus</name>
    <dbReference type="NCBI Taxonomy" id="87175"/>
    <lineage>
        <taxon>Eukaryota</taxon>
        <taxon>Metazoa</taxon>
        <taxon>Chordata</taxon>
        <taxon>Craniata</taxon>
        <taxon>Vertebrata</taxon>
        <taxon>Euteleostomi</taxon>
        <taxon>Archelosauria</taxon>
        <taxon>Archosauria</taxon>
        <taxon>Dinosauria</taxon>
        <taxon>Saurischia</taxon>
        <taxon>Theropoda</taxon>
        <taxon>Coelurosauria</taxon>
        <taxon>Aves</taxon>
        <taxon>Neognathae</taxon>
        <taxon>Neoaves</taxon>
        <taxon>Telluraves</taxon>
        <taxon>Australaves</taxon>
        <taxon>Passeriformes</taxon>
        <taxon>Thraupidae</taxon>
        <taxon>Camarhynchus</taxon>
    </lineage>
</organism>
<keyword evidence="4" id="KW-1133">Transmembrane helix</keyword>
<proteinExistence type="predicted"/>
<accession>A0A8U8AN13</accession>
<keyword evidence="5" id="KW-0472">Membrane</keyword>
<comment type="subcellular location">
    <subcellularLocation>
        <location evidence="1">Membrane</location>
        <topology evidence="1">Multi-pass membrane protein</topology>
    </subcellularLocation>
</comment>
<dbReference type="GO" id="GO:0005789">
    <property type="term" value="C:endoplasmic reticulum membrane"/>
    <property type="evidence" value="ECO:0007669"/>
    <property type="project" value="TreeGrafter"/>
</dbReference>
<dbReference type="Proteomes" id="UP000694382">
    <property type="component" value="Chromosome 4"/>
</dbReference>
<keyword evidence="2" id="KW-0812">Transmembrane</keyword>
<dbReference type="PANTHER" id="PTHR13407">
    <property type="entry name" value="RNF121 PROTEIN"/>
    <property type="match status" value="1"/>
</dbReference>
<evidence type="ECO:0000256" key="1">
    <source>
        <dbReference type="ARBA" id="ARBA00004141"/>
    </source>
</evidence>
<evidence type="ECO:0000256" key="3">
    <source>
        <dbReference type="ARBA" id="ARBA00022723"/>
    </source>
</evidence>
<name>A0A8U8AN13_GEOPR</name>
<evidence type="ECO:0000313" key="7">
    <source>
        <dbReference type="Proteomes" id="UP000694382"/>
    </source>
</evidence>
<reference evidence="6" key="3">
    <citation type="submission" date="2025-09" db="UniProtKB">
        <authorList>
            <consortium name="Ensembl"/>
        </authorList>
    </citation>
    <scope>IDENTIFICATION</scope>
</reference>
<dbReference type="GO" id="GO:0000139">
    <property type="term" value="C:Golgi membrane"/>
    <property type="evidence" value="ECO:0007669"/>
    <property type="project" value="TreeGrafter"/>
</dbReference>
<dbReference type="InterPro" id="IPR040176">
    <property type="entry name" value="RNF121/RNF175"/>
</dbReference>
<dbReference type="GO" id="GO:0036503">
    <property type="term" value="P:ERAD pathway"/>
    <property type="evidence" value="ECO:0007669"/>
    <property type="project" value="TreeGrafter"/>
</dbReference>
<keyword evidence="7" id="KW-1185">Reference proteome</keyword>
<dbReference type="AlphaFoldDB" id="A0A8U8AN13"/>
<evidence type="ECO:0000256" key="2">
    <source>
        <dbReference type="ARBA" id="ARBA00022692"/>
    </source>
</evidence>
<reference evidence="6" key="2">
    <citation type="submission" date="2025-08" db="UniProtKB">
        <authorList>
            <consortium name="Ensembl"/>
        </authorList>
    </citation>
    <scope>IDENTIFICATION</scope>
</reference>
<evidence type="ECO:0000313" key="6">
    <source>
        <dbReference type="Ensembl" id="ENSCPVP00000024248.1"/>
    </source>
</evidence>
<dbReference type="GO" id="GO:0061630">
    <property type="term" value="F:ubiquitin protein ligase activity"/>
    <property type="evidence" value="ECO:0007669"/>
    <property type="project" value="TreeGrafter"/>
</dbReference>
<evidence type="ECO:0000256" key="5">
    <source>
        <dbReference type="ARBA" id="ARBA00023136"/>
    </source>
</evidence>